<evidence type="ECO:0000256" key="1">
    <source>
        <dbReference type="HAMAP-Rule" id="MF_00585"/>
    </source>
</evidence>
<dbReference type="GeneID" id="4462973"/>
<dbReference type="HAMAP" id="MF_00585">
    <property type="entry name" value="UPF0216"/>
    <property type="match status" value="1"/>
</dbReference>
<organism evidence="2 3">
    <name type="scientific">Methanothrix thermoacetophila (strain DSM 6194 / JCM 14653 / NBRC 101360 / PT)</name>
    <name type="common">Methanosaeta thermophila</name>
    <dbReference type="NCBI Taxonomy" id="349307"/>
    <lineage>
        <taxon>Archaea</taxon>
        <taxon>Methanobacteriati</taxon>
        <taxon>Methanobacteriota</taxon>
        <taxon>Stenosarchaea group</taxon>
        <taxon>Methanomicrobia</taxon>
        <taxon>Methanotrichales</taxon>
        <taxon>Methanotrichaceae</taxon>
        <taxon>Methanothrix</taxon>
    </lineage>
</organism>
<evidence type="ECO:0000313" key="3">
    <source>
        <dbReference type="Proteomes" id="UP000000674"/>
    </source>
</evidence>
<proteinExistence type="inferred from homology"/>
<sequence length="144" mass="16641">MYTQADRKILIKTIQTMNQHLPPKRKTLAELLEEERPGIKGKDNTFYVMDKPELELISKSIPRFMWSRIRLPILIEMSPELGSGSARIQGEAEIEAVSKILNLKRGDIGRRSMVIYLPDVRELRRKLPTTTQYAFVTSLRDDSL</sequence>
<dbReference type="NCBIfam" id="NF003153">
    <property type="entry name" value="PRK04115.1"/>
    <property type="match status" value="1"/>
</dbReference>
<dbReference type="PIRSF" id="PIRSF005264">
    <property type="entry name" value="UCP005264"/>
    <property type="match status" value="1"/>
</dbReference>
<dbReference type="EMBL" id="CP000477">
    <property type="protein sequence ID" value="ABK14619.1"/>
    <property type="molecule type" value="Genomic_DNA"/>
</dbReference>
<dbReference type="OrthoDB" id="18795at2157"/>
<dbReference type="STRING" id="349307.Mthe_0830"/>
<evidence type="ECO:0000313" key="2">
    <source>
        <dbReference type="EMBL" id="ABK14619.1"/>
    </source>
</evidence>
<accession>A0B7E5</accession>
<dbReference type="AlphaFoldDB" id="A0B7E5"/>
<reference evidence="2 3" key="1">
    <citation type="submission" date="2006-10" db="EMBL/GenBank/DDBJ databases">
        <title>Complete sequence of Methanosaeta thermophila PT.</title>
        <authorList>
            <consortium name="US DOE Joint Genome Institute"/>
            <person name="Copeland A."/>
            <person name="Lucas S."/>
            <person name="Lapidus A."/>
            <person name="Barry K."/>
            <person name="Detter J.C."/>
            <person name="Glavina del Rio T."/>
            <person name="Hammon N."/>
            <person name="Israni S."/>
            <person name="Pitluck S."/>
            <person name="Chain P."/>
            <person name="Malfatti S."/>
            <person name="Shin M."/>
            <person name="Vergez L."/>
            <person name="Schmutz J."/>
            <person name="Larimer F."/>
            <person name="Land M."/>
            <person name="Hauser L."/>
            <person name="Kyrpides N."/>
            <person name="Kim E."/>
            <person name="Smith K.S."/>
            <person name="Ingram-Smith C."/>
            <person name="Richardson P."/>
        </authorList>
    </citation>
    <scope>NUCLEOTIDE SEQUENCE [LARGE SCALE GENOMIC DNA]</scope>
    <source>
        <strain evidence="3">DSM 6194 / JCM 14653 / NBRC 101360 / PT</strain>
    </source>
</reference>
<dbReference type="InterPro" id="IPR002746">
    <property type="entry name" value="UPF0216"/>
</dbReference>
<name>A0B7E5_METTP</name>
<dbReference type="Proteomes" id="UP000000674">
    <property type="component" value="Chromosome"/>
</dbReference>
<dbReference type="KEGG" id="mtp:Mthe_0830"/>
<dbReference type="RefSeq" id="WP_011696015.1">
    <property type="nucleotide sequence ID" value="NC_008553.1"/>
</dbReference>
<dbReference type="Pfam" id="PF01886">
    <property type="entry name" value="DUF61"/>
    <property type="match status" value="1"/>
</dbReference>
<comment type="similarity">
    <text evidence="1">Belongs to the UPF0216 family.</text>
</comment>
<keyword evidence="3" id="KW-1185">Reference proteome</keyword>
<gene>
    <name evidence="2" type="ordered locus">Mthe_0830</name>
</gene>
<protein>
    <recommendedName>
        <fullName evidence="1">UPF0216 protein Mthe_0830</fullName>
    </recommendedName>
</protein>
<dbReference type="HOGENOM" id="CLU_146474_0_0_2"/>